<sequence>MTYLGMVGIWQTIILLLAFSGIILTILALIDILKSEFRGNNKIVWTLVVLFLNLFGALLYFTIGRNQKI</sequence>
<dbReference type="Proteomes" id="UP000198412">
    <property type="component" value="Unassembled WGS sequence"/>
</dbReference>
<comment type="subcellular location">
    <subcellularLocation>
        <location evidence="1">Cell membrane</location>
        <topology evidence="1">Multi-pass membrane protein</topology>
    </subcellularLocation>
</comment>
<reference evidence="9" key="1">
    <citation type="submission" date="2017-06" db="EMBL/GenBank/DDBJ databases">
        <authorList>
            <person name="Varghese N."/>
            <person name="Submissions S."/>
        </authorList>
    </citation>
    <scope>NUCLEOTIDE SEQUENCE [LARGE SCALE GENOMIC DNA]</scope>
    <source>
        <strain evidence="9">DSM 27993</strain>
    </source>
</reference>
<dbReference type="Pfam" id="PF13396">
    <property type="entry name" value="PLDc_N"/>
    <property type="match status" value="1"/>
</dbReference>
<feature type="transmembrane region" description="Helical" evidence="6">
    <location>
        <begin position="7"/>
        <end position="30"/>
    </location>
</feature>
<evidence type="ECO:0000256" key="4">
    <source>
        <dbReference type="ARBA" id="ARBA00022989"/>
    </source>
</evidence>
<feature type="transmembrane region" description="Helical" evidence="6">
    <location>
        <begin position="42"/>
        <end position="63"/>
    </location>
</feature>
<dbReference type="OrthoDB" id="1123412at2"/>
<evidence type="ECO:0000256" key="2">
    <source>
        <dbReference type="ARBA" id="ARBA00022475"/>
    </source>
</evidence>
<evidence type="ECO:0000256" key="1">
    <source>
        <dbReference type="ARBA" id="ARBA00004651"/>
    </source>
</evidence>
<evidence type="ECO:0000313" key="9">
    <source>
        <dbReference type="Proteomes" id="UP000198412"/>
    </source>
</evidence>
<dbReference type="AlphaFoldDB" id="A0A238VUK2"/>
<keyword evidence="5 6" id="KW-0472">Membrane</keyword>
<protein>
    <submittedName>
        <fullName evidence="8">Phospholipase_D-nuclease N-terminal</fullName>
    </submittedName>
</protein>
<accession>A0A238VUK2</accession>
<organism evidence="8 9">
    <name type="scientific">Lutibacter flavus</name>
    <dbReference type="NCBI Taxonomy" id="691689"/>
    <lineage>
        <taxon>Bacteria</taxon>
        <taxon>Pseudomonadati</taxon>
        <taxon>Bacteroidota</taxon>
        <taxon>Flavobacteriia</taxon>
        <taxon>Flavobacteriales</taxon>
        <taxon>Flavobacteriaceae</taxon>
        <taxon>Lutibacter</taxon>
    </lineage>
</organism>
<dbReference type="GO" id="GO:0005886">
    <property type="term" value="C:plasma membrane"/>
    <property type="evidence" value="ECO:0007669"/>
    <property type="project" value="UniProtKB-SubCell"/>
</dbReference>
<evidence type="ECO:0000259" key="7">
    <source>
        <dbReference type="Pfam" id="PF13396"/>
    </source>
</evidence>
<gene>
    <name evidence="8" type="ORF">SAMN04488111_1062</name>
</gene>
<evidence type="ECO:0000256" key="3">
    <source>
        <dbReference type="ARBA" id="ARBA00022692"/>
    </source>
</evidence>
<proteinExistence type="predicted"/>
<keyword evidence="4 6" id="KW-1133">Transmembrane helix</keyword>
<keyword evidence="9" id="KW-1185">Reference proteome</keyword>
<keyword evidence="2" id="KW-1003">Cell membrane</keyword>
<feature type="domain" description="Cardiolipin synthase N-terminal" evidence="7">
    <location>
        <begin position="23"/>
        <end position="65"/>
    </location>
</feature>
<evidence type="ECO:0000256" key="6">
    <source>
        <dbReference type="SAM" id="Phobius"/>
    </source>
</evidence>
<dbReference type="EMBL" id="FZNX01000001">
    <property type="protein sequence ID" value="SNR38010.1"/>
    <property type="molecule type" value="Genomic_DNA"/>
</dbReference>
<name>A0A238VUK2_9FLAO</name>
<evidence type="ECO:0000256" key="5">
    <source>
        <dbReference type="ARBA" id="ARBA00023136"/>
    </source>
</evidence>
<evidence type="ECO:0000313" key="8">
    <source>
        <dbReference type="EMBL" id="SNR38010.1"/>
    </source>
</evidence>
<dbReference type="RefSeq" id="WP_089377349.1">
    <property type="nucleotide sequence ID" value="NZ_FZNX01000001.1"/>
</dbReference>
<keyword evidence="3 6" id="KW-0812">Transmembrane</keyword>
<dbReference type="InterPro" id="IPR027379">
    <property type="entry name" value="CLS_N"/>
</dbReference>